<dbReference type="InterPro" id="IPR001633">
    <property type="entry name" value="EAL_dom"/>
</dbReference>
<dbReference type="SUPFAM" id="SSF55073">
    <property type="entry name" value="Nucleotide cyclase"/>
    <property type="match status" value="1"/>
</dbReference>
<dbReference type="Gene3D" id="3.30.70.270">
    <property type="match status" value="1"/>
</dbReference>
<evidence type="ECO:0000259" key="1">
    <source>
        <dbReference type="PROSITE" id="PS50883"/>
    </source>
</evidence>
<dbReference type="InterPro" id="IPR050706">
    <property type="entry name" value="Cyclic-di-GMP_PDE-like"/>
</dbReference>
<dbReference type="InterPro" id="IPR035919">
    <property type="entry name" value="EAL_sf"/>
</dbReference>
<dbReference type="CDD" id="cd01948">
    <property type="entry name" value="EAL"/>
    <property type="match status" value="1"/>
</dbReference>
<dbReference type="NCBIfam" id="TIGR00254">
    <property type="entry name" value="GGDEF"/>
    <property type="match status" value="1"/>
</dbReference>
<dbReference type="Pfam" id="PF00563">
    <property type="entry name" value="EAL"/>
    <property type="match status" value="1"/>
</dbReference>
<dbReference type="SMART" id="SM00267">
    <property type="entry name" value="GGDEF"/>
    <property type="match status" value="1"/>
</dbReference>
<dbReference type="SUPFAM" id="SSF54631">
    <property type="entry name" value="CBS-domain pair"/>
    <property type="match status" value="1"/>
</dbReference>
<dbReference type="RefSeq" id="WP_092457021.1">
    <property type="nucleotide sequence ID" value="NZ_FOJI01000019.1"/>
</dbReference>
<dbReference type="InterPro" id="IPR000160">
    <property type="entry name" value="GGDEF_dom"/>
</dbReference>
<protein>
    <submittedName>
        <fullName evidence="3">Diguanylate cyclase (GGDEF) domain-containing protein</fullName>
    </submittedName>
</protein>
<dbReference type="PANTHER" id="PTHR33121">
    <property type="entry name" value="CYCLIC DI-GMP PHOSPHODIESTERASE PDEF"/>
    <property type="match status" value="1"/>
</dbReference>
<dbReference type="EMBL" id="FOJI01000019">
    <property type="protein sequence ID" value="SEW42326.1"/>
    <property type="molecule type" value="Genomic_DNA"/>
</dbReference>
<dbReference type="Pfam" id="PF00990">
    <property type="entry name" value="GGDEF"/>
    <property type="match status" value="1"/>
</dbReference>
<reference evidence="3 4" key="1">
    <citation type="submission" date="2016-10" db="EMBL/GenBank/DDBJ databases">
        <authorList>
            <person name="de Groot N.N."/>
        </authorList>
    </citation>
    <scope>NUCLEOTIDE SEQUENCE [LARGE SCALE GENOMIC DNA]</scope>
    <source>
        <strain evidence="3 4">DSM 9179</strain>
    </source>
</reference>
<dbReference type="InterPro" id="IPR029787">
    <property type="entry name" value="Nucleotide_cyclase"/>
</dbReference>
<name>A0A1I0RMC1_9FIRM</name>
<dbReference type="Gene3D" id="3.20.20.450">
    <property type="entry name" value="EAL domain"/>
    <property type="match status" value="1"/>
</dbReference>
<dbReference type="InterPro" id="IPR000644">
    <property type="entry name" value="CBS_dom"/>
</dbReference>
<organism evidence="3 4">
    <name type="scientific">[Clostridium] fimetarium</name>
    <dbReference type="NCBI Taxonomy" id="99656"/>
    <lineage>
        <taxon>Bacteria</taxon>
        <taxon>Bacillati</taxon>
        <taxon>Bacillota</taxon>
        <taxon>Clostridia</taxon>
        <taxon>Lachnospirales</taxon>
        <taxon>Lachnospiraceae</taxon>
    </lineage>
</organism>
<gene>
    <name evidence="3" type="ORF">SAMN05421659_1199</name>
</gene>
<dbReference type="STRING" id="99656.SAMN05421659_1199"/>
<dbReference type="Proteomes" id="UP000199701">
    <property type="component" value="Unassembled WGS sequence"/>
</dbReference>
<sequence length="584" mass="66319">MITVSKKAQEQFLTILKEKRISPVYQPIVSLEDGEIYGYEGLSRIDLVGCEFNTEEMFLISEKLNKVWELEELCRIKTLQNAVEKPEWKKLFINVDPKVIRDEKFRNGITVKYLKMYGLTPKDIVFEITERSSIGDAEAFEKTVQHYKSQDYQIAIDDFGSGYAGLRRVCALSTNYLKIDMAIVRDINKDDTKRTLVESFVLFCENANIKLIAEGIETKEELQTLIELGVTYGQGYYLGMPNATIIDISYEIKELIKSMKLESNKYLYKPSFFGNVGSICTPKYVTPPDTLGFALFEYIECSPEISEICVIDSEKRVLGILSKTKFLEKFSGRFGYSLFARKTAKELVDKDSLVVDAMTSIEKVSKMALARPINSLYDSVVVTQNDCYIGIVTVKDLLETAISIQVSRAVEANPLTKLPGNTAIEELINSCINSSKNFGFIYLDLDNFKAYNDAYGFTNGDLMINTTADCMKECCLKEEFIGHIGGDDFVIITDYWDVEELCQSIIDKFQDKINILYTKSDLDRGYIQSKNRNGSEETFPMATLSIAAVTNKYKNYEKLDEFSKDLANVKKRCKQTKGNVIFCA</sequence>
<dbReference type="Gene3D" id="3.10.580.10">
    <property type="entry name" value="CBS-domain"/>
    <property type="match status" value="1"/>
</dbReference>
<proteinExistence type="predicted"/>
<dbReference type="GO" id="GO:0071111">
    <property type="term" value="F:cyclic-guanylate-specific phosphodiesterase activity"/>
    <property type="evidence" value="ECO:0007669"/>
    <property type="project" value="InterPro"/>
</dbReference>
<feature type="domain" description="EAL" evidence="1">
    <location>
        <begin position="5"/>
        <end position="255"/>
    </location>
</feature>
<dbReference type="InterPro" id="IPR046342">
    <property type="entry name" value="CBS_dom_sf"/>
</dbReference>
<feature type="domain" description="GGDEF" evidence="2">
    <location>
        <begin position="436"/>
        <end position="584"/>
    </location>
</feature>
<evidence type="ECO:0000313" key="3">
    <source>
        <dbReference type="EMBL" id="SEW42326.1"/>
    </source>
</evidence>
<dbReference type="InterPro" id="IPR043128">
    <property type="entry name" value="Rev_trsase/Diguanyl_cyclase"/>
</dbReference>
<dbReference type="OrthoDB" id="9813903at2"/>
<dbReference type="SMART" id="SM00052">
    <property type="entry name" value="EAL"/>
    <property type="match status" value="1"/>
</dbReference>
<evidence type="ECO:0000259" key="2">
    <source>
        <dbReference type="PROSITE" id="PS50887"/>
    </source>
</evidence>
<dbReference type="PANTHER" id="PTHR33121:SF76">
    <property type="entry name" value="SIGNALING PROTEIN"/>
    <property type="match status" value="1"/>
</dbReference>
<dbReference type="AlphaFoldDB" id="A0A1I0RMC1"/>
<dbReference type="SUPFAM" id="SSF141868">
    <property type="entry name" value="EAL domain-like"/>
    <property type="match status" value="1"/>
</dbReference>
<dbReference type="PROSITE" id="PS50883">
    <property type="entry name" value="EAL"/>
    <property type="match status" value="1"/>
</dbReference>
<dbReference type="PROSITE" id="PS50887">
    <property type="entry name" value="GGDEF"/>
    <property type="match status" value="1"/>
</dbReference>
<evidence type="ECO:0000313" key="4">
    <source>
        <dbReference type="Proteomes" id="UP000199701"/>
    </source>
</evidence>
<dbReference type="Pfam" id="PF00571">
    <property type="entry name" value="CBS"/>
    <property type="match status" value="1"/>
</dbReference>
<accession>A0A1I0RMC1</accession>
<keyword evidence="4" id="KW-1185">Reference proteome</keyword>
<dbReference type="CDD" id="cd01949">
    <property type="entry name" value="GGDEF"/>
    <property type="match status" value="1"/>
</dbReference>